<feature type="compositionally biased region" description="Low complexity" evidence="1">
    <location>
        <begin position="253"/>
        <end position="263"/>
    </location>
</feature>
<dbReference type="Proteomes" id="UP000243459">
    <property type="component" value="Chromosome 2"/>
</dbReference>
<accession>A0A5P1FFP3</accession>
<feature type="compositionally biased region" description="Basic and acidic residues" evidence="1">
    <location>
        <begin position="100"/>
        <end position="156"/>
    </location>
</feature>
<feature type="region of interest" description="Disordered" evidence="1">
    <location>
        <begin position="419"/>
        <end position="515"/>
    </location>
</feature>
<dbReference type="AlphaFoldDB" id="A0A5P1FFP3"/>
<dbReference type="InterPro" id="IPR013989">
    <property type="entry name" value="Dev_and_cell_death_domain"/>
</dbReference>
<dbReference type="PANTHER" id="PTHR46444:SF11">
    <property type="entry name" value="DCD DOMAIN-CONTAINING PROTEIN"/>
    <property type="match status" value="1"/>
</dbReference>
<organism evidence="3 4">
    <name type="scientific">Asparagus officinalis</name>
    <name type="common">Garden asparagus</name>
    <dbReference type="NCBI Taxonomy" id="4686"/>
    <lineage>
        <taxon>Eukaryota</taxon>
        <taxon>Viridiplantae</taxon>
        <taxon>Streptophyta</taxon>
        <taxon>Embryophyta</taxon>
        <taxon>Tracheophyta</taxon>
        <taxon>Spermatophyta</taxon>
        <taxon>Magnoliopsida</taxon>
        <taxon>Liliopsida</taxon>
        <taxon>Asparagales</taxon>
        <taxon>Asparagaceae</taxon>
        <taxon>Asparagoideae</taxon>
        <taxon>Asparagus</taxon>
    </lineage>
</organism>
<reference evidence="4" key="1">
    <citation type="journal article" date="2017" name="Nat. Commun.">
        <title>The asparagus genome sheds light on the origin and evolution of a young Y chromosome.</title>
        <authorList>
            <person name="Harkess A."/>
            <person name="Zhou J."/>
            <person name="Xu C."/>
            <person name="Bowers J.E."/>
            <person name="Van der Hulst R."/>
            <person name="Ayyampalayam S."/>
            <person name="Mercati F."/>
            <person name="Riccardi P."/>
            <person name="McKain M.R."/>
            <person name="Kakrana A."/>
            <person name="Tang H."/>
            <person name="Ray J."/>
            <person name="Groenendijk J."/>
            <person name="Arikit S."/>
            <person name="Mathioni S.M."/>
            <person name="Nakano M."/>
            <person name="Shan H."/>
            <person name="Telgmann-Rauber A."/>
            <person name="Kanno A."/>
            <person name="Yue Z."/>
            <person name="Chen H."/>
            <person name="Li W."/>
            <person name="Chen Y."/>
            <person name="Xu X."/>
            <person name="Zhang Y."/>
            <person name="Luo S."/>
            <person name="Chen H."/>
            <person name="Gao J."/>
            <person name="Mao Z."/>
            <person name="Pires J.C."/>
            <person name="Luo M."/>
            <person name="Kudrna D."/>
            <person name="Wing R.A."/>
            <person name="Meyers B.C."/>
            <person name="Yi K."/>
            <person name="Kong H."/>
            <person name="Lavrijsen P."/>
            <person name="Sunseri F."/>
            <person name="Falavigna A."/>
            <person name="Ye Y."/>
            <person name="Leebens-Mack J.H."/>
            <person name="Chen G."/>
        </authorList>
    </citation>
    <scope>NUCLEOTIDE SEQUENCE [LARGE SCALE GENOMIC DNA]</scope>
    <source>
        <strain evidence="4">cv. DH0086</strain>
    </source>
</reference>
<feature type="compositionally biased region" description="Basic and acidic residues" evidence="1">
    <location>
        <begin position="50"/>
        <end position="76"/>
    </location>
</feature>
<keyword evidence="4" id="KW-1185">Reference proteome</keyword>
<name>A0A5P1FFP3_ASPOF</name>
<feature type="compositionally biased region" description="Basic residues" evidence="1">
    <location>
        <begin position="241"/>
        <end position="252"/>
    </location>
</feature>
<evidence type="ECO:0000256" key="1">
    <source>
        <dbReference type="SAM" id="MobiDB-lite"/>
    </source>
</evidence>
<dbReference type="EMBL" id="CM007382">
    <property type="protein sequence ID" value="ONK76932.1"/>
    <property type="molecule type" value="Genomic_DNA"/>
</dbReference>
<evidence type="ECO:0000313" key="4">
    <source>
        <dbReference type="Proteomes" id="UP000243459"/>
    </source>
</evidence>
<dbReference type="Pfam" id="PF10539">
    <property type="entry name" value="Dev_Cell_Death"/>
    <property type="match status" value="1"/>
</dbReference>
<protein>
    <recommendedName>
        <fullName evidence="2">DCD domain-containing protein</fullName>
    </recommendedName>
</protein>
<dbReference type="OMA" id="DPVYPKR"/>
<dbReference type="OrthoDB" id="786591at2759"/>
<dbReference type="Gramene" id="ONK76932">
    <property type="protein sequence ID" value="ONK76932"/>
    <property type="gene ID" value="A4U43_C02F1380"/>
</dbReference>
<feature type="compositionally biased region" description="Basic residues" evidence="1">
    <location>
        <begin position="436"/>
        <end position="446"/>
    </location>
</feature>
<gene>
    <name evidence="3" type="ORF">A4U43_C02F1380</name>
</gene>
<feature type="compositionally biased region" description="Basic and acidic residues" evidence="1">
    <location>
        <begin position="264"/>
        <end position="274"/>
    </location>
</feature>
<sequence>MARTKSKANVAVSNVPSNVELVSGNDTIAEAAPSGSVETEEAAMTTVPVKSDETEKKEETKDGHDECGELNEKEKSEDDPDESGPEELSEEEQAEDDPDESQREDAIKESENESKKINEIEGQESKQNVDDLNHDNKKETMDALDKSEEGDKEEPKVASLGTECERVEGGAPEVKDNAKEENKPDKKVMRMKKRKQKVAANGAASDDTNKALGTDVPQVKKIEGDATEIKNNGKEETTPKKNAKKMRNRKKAAASAAASSDANKSNDADKQGTSVAEKKVLTKADGMGIIFMCNAKTKKDCFRYKVFGLPASKKDVVAKIYKGMRLFLFDVDLKLMYGIYKAASPGGYDIEPKAFKSAFPSQVRFRVLDDCLPLPEEKFKSAIKANYYGRNKFSCELSVEQVKNLCKLFKSAGKISKSKRSREVIRAEPEPISSSRGRKRSRKERPRARQNENIPRIHDSYAEREPYASPPRHVREVIRAQPEQASSSRSRKRPRRERVGRDDNRERARRDDDRERVRRYGDRERVRRDENSPRGHDLYPRREAYAAPPRSLAFPSQQQPPVPYAYGQSVDDFYYRREAPMLETRDNRVVDLETRPREALLYRDAYSLYSDPLAREAVYREPLPREALYRQPLPLTLPREPAYREPLSREALYREPLPREPAYREPLSREALYREPLPREPAYREPLSREALYREPLPREPAAYHEALYPASSTAAAPLSLTSAAPLFY</sequence>
<evidence type="ECO:0000313" key="3">
    <source>
        <dbReference type="EMBL" id="ONK76932.1"/>
    </source>
</evidence>
<feature type="compositionally biased region" description="Basic and acidic residues" evidence="1">
    <location>
        <begin position="163"/>
        <end position="188"/>
    </location>
</feature>
<feature type="compositionally biased region" description="Basic and acidic residues" evidence="1">
    <location>
        <begin position="218"/>
        <end position="239"/>
    </location>
</feature>
<feature type="compositionally biased region" description="Basic and acidic residues" evidence="1">
    <location>
        <begin position="497"/>
        <end position="515"/>
    </location>
</feature>
<evidence type="ECO:0000259" key="2">
    <source>
        <dbReference type="PROSITE" id="PS51222"/>
    </source>
</evidence>
<feature type="compositionally biased region" description="Acidic residues" evidence="1">
    <location>
        <begin position="77"/>
        <end position="99"/>
    </location>
</feature>
<feature type="compositionally biased region" description="Low complexity" evidence="1">
    <location>
        <begin position="8"/>
        <end position="19"/>
    </location>
</feature>
<proteinExistence type="predicted"/>
<feature type="region of interest" description="Disordered" evidence="1">
    <location>
        <begin position="1"/>
        <end position="274"/>
    </location>
</feature>
<dbReference type="PANTHER" id="PTHR46444">
    <property type="entry name" value="DCD (DEVELOPMENT AND CELL DEATH) DOMAIN PROTEIN-RELATED"/>
    <property type="match status" value="1"/>
</dbReference>
<dbReference type="PROSITE" id="PS51222">
    <property type="entry name" value="DCD"/>
    <property type="match status" value="1"/>
</dbReference>
<feature type="compositionally biased region" description="Basic and acidic residues" evidence="1">
    <location>
        <begin position="447"/>
        <end position="466"/>
    </location>
</feature>
<feature type="domain" description="DCD" evidence="2">
    <location>
        <begin position="284"/>
        <end position="411"/>
    </location>
</feature>
<dbReference type="SMART" id="SM00767">
    <property type="entry name" value="DCD"/>
    <property type="match status" value="1"/>
</dbReference>